<dbReference type="AlphaFoldDB" id="A0A199V5Z4"/>
<reference evidence="1 2" key="1">
    <citation type="journal article" date="2016" name="DNA Res.">
        <title>The draft genome of MD-2 pineapple using hybrid error correction of long reads.</title>
        <authorList>
            <person name="Redwan R.M."/>
            <person name="Saidin A."/>
            <person name="Kumar S.V."/>
        </authorList>
    </citation>
    <scope>NUCLEOTIDE SEQUENCE [LARGE SCALE GENOMIC DNA]</scope>
    <source>
        <strain evidence="2">cv. MD2</strain>
        <tissue evidence="1">Leaf</tissue>
    </source>
</reference>
<comment type="caution">
    <text evidence="1">The sequence shown here is derived from an EMBL/GenBank/DDBJ whole genome shotgun (WGS) entry which is preliminary data.</text>
</comment>
<organism evidence="1 2">
    <name type="scientific">Ananas comosus</name>
    <name type="common">Pineapple</name>
    <name type="synonym">Ananas ananas</name>
    <dbReference type="NCBI Taxonomy" id="4615"/>
    <lineage>
        <taxon>Eukaryota</taxon>
        <taxon>Viridiplantae</taxon>
        <taxon>Streptophyta</taxon>
        <taxon>Embryophyta</taxon>
        <taxon>Tracheophyta</taxon>
        <taxon>Spermatophyta</taxon>
        <taxon>Magnoliopsida</taxon>
        <taxon>Liliopsida</taxon>
        <taxon>Poales</taxon>
        <taxon>Bromeliaceae</taxon>
        <taxon>Bromelioideae</taxon>
        <taxon>Ananas</taxon>
    </lineage>
</organism>
<accession>A0A199V5Z4</accession>
<sequence length="132" mass="14943">MTNNQYEREDLEDFRTKDRESTLWLDDPIEKDARRLYTINIFSEFNTQLRVTTGYKLNELEKDSLYKISPISHPSSSRQRIDVIEKSCSPELASRIEVQGLPESEVCTGSTPLASSGIDRLAQSWEGVGGGV</sequence>
<evidence type="ECO:0000313" key="1">
    <source>
        <dbReference type="EMBL" id="OAY72270.1"/>
    </source>
</evidence>
<proteinExistence type="predicted"/>
<dbReference type="Proteomes" id="UP000092600">
    <property type="component" value="Unassembled WGS sequence"/>
</dbReference>
<dbReference type="EMBL" id="LSRQ01003176">
    <property type="protein sequence ID" value="OAY72270.1"/>
    <property type="molecule type" value="Genomic_DNA"/>
</dbReference>
<evidence type="ECO:0000313" key="2">
    <source>
        <dbReference type="Proteomes" id="UP000092600"/>
    </source>
</evidence>
<protein>
    <submittedName>
        <fullName evidence="1">Uncharacterized protein</fullName>
    </submittedName>
</protein>
<gene>
    <name evidence="1" type="ORF">ACMD2_15163</name>
</gene>
<name>A0A199V5Z4_ANACO</name>